<comment type="caution">
    <text evidence="1">The sequence shown here is derived from an EMBL/GenBank/DDBJ whole genome shotgun (WGS) entry which is preliminary data.</text>
</comment>
<dbReference type="EMBL" id="CM040455">
    <property type="protein sequence ID" value="MCI4375175.1"/>
    <property type="molecule type" value="Genomic_DNA"/>
</dbReference>
<gene>
    <name evidence="1" type="ORF">PGIGA_G00106320</name>
</gene>
<protein>
    <submittedName>
        <fullName evidence="1">Uncharacterized protein</fullName>
    </submittedName>
</protein>
<accession>A0ACC5W918</accession>
<proteinExistence type="predicted"/>
<evidence type="ECO:0000313" key="1">
    <source>
        <dbReference type="EMBL" id="MCI4375175.1"/>
    </source>
</evidence>
<organism evidence="1 2">
    <name type="scientific">Pangasianodon gigas</name>
    <name type="common">Mekong giant catfish</name>
    <name type="synonym">Pangasius gigas</name>
    <dbReference type="NCBI Taxonomy" id="30993"/>
    <lineage>
        <taxon>Eukaryota</taxon>
        <taxon>Metazoa</taxon>
        <taxon>Chordata</taxon>
        <taxon>Craniata</taxon>
        <taxon>Vertebrata</taxon>
        <taxon>Euteleostomi</taxon>
        <taxon>Actinopterygii</taxon>
        <taxon>Neopterygii</taxon>
        <taxon>Teleostei</taxon>
        <taxon>Ostariophysi</taxon>
        <taxon>Siluriformes</taxon>
        <taxon>Pangasiidae</taxon>
        <taxon>Pangasianodon</taxon>
    </lineage>
</organism>
<evidence type="ECO:0000313" key="2">
    <source>
        <dbReference type="Proteomes" id="UP000829447"/>
    </source>
</evidence>
<keyword evidence="2" id="KW-1185">Reference proteome</keyword>
<reference evidence="1 2" key="1">
    <citation type="journal article" date="2022" name="bioRxiv">
        <title>An ancient truncated duplication of the anti-Mullerian hormone receptor type 2 gene is a potential conserved master sex determinant in the Pangasiidae catfish family.</title>
        <authorList>
            <person name="Wen M."/>
            <person name="Pan Q."/>
            <person name="Jouanno E."/>
            <person name="Montfort J."/>
            <person name="Zahm M."/>
            <person name="Cabau C."/>
            <person name="Klopp C."/>
            <person name="Iampietro C."/>
            <person name="Roques C."/>
            <person name="Bouchez O."/>
            <person name="Castinel A."/>
            <person name="Donnadieu C."/>
            <person name="Parrinello H."/>
            <person name="Poncet C."/>
            <person name="Belmonte E."/>
            <person name="Gautier V."/>
            <person name="Avarre J.-C."/>
            <person name="Dugue R."/>
            <person name="Gustiano R."/>
            <person name="Ha T.T.T."/>
            <person name="Campet M."/>
            <person name="Sriphairoj K."/>
            <person name="Ribolli J."/>
            <person name="de Almeida F.L."/>
            <person name="Desvignes T."/>
            <person name="Postlethwait J.H."/>
            <person name="Bucao C.F."/>
            <person name="Robinson-Rechavi M."/>
            <person name="Bobe J."/>
            <person name="Herpin A."/>
            <person name="Guiguen Y."/>
        </authorList>
    </citation>
    <scope>NUCLEOTIDE SEQUENCE [LARGE SCALE GENOMIC DNA]</scope>
    <source>
        <strain evidence="1">YG-Dec2019</strain>
    </source>
</reference>
<name>A0ACC5W918_PANGG</name>
<dbReference type="Proteomes" id="UP000829447">
    <property type="component" value="Linkage Group LG2"/>
</dbReference>
<sequence>MLFIRLRMYLHCGHSISQTDVGRMRERVCECVHSLTMCDGIWISFGYFSLFCKYVNVKLQAFLHDIKVIGAANNSVITFHYSGITFNILCIYATRLT</sequence>